<dbReference type="AlphaFoldDB" id="A0A1M6JIW4"/>
<dbReference type="STRING" id="198092.SAMN02745194_02642"/>
<dbReference type="Gene3D" id="3.40.50.12080">
    <property type="match status" value="2"/>
</dbReference>
<organism evidence="2 3">
    <name type="scientific">Muricoccus roseus</name>
    <dbReference type="NCBI Taxonomy" id="198092"/>
    <lineage>
        <taxon>Bacteria</taxon>
        <taxon>Pseudomonadati</taxon>
        <taxon>Pseudomonadota</taxon>
        <taxon>Alphaproteobacteria</taxon>
        <taxon>Acetobacterales</taxon>
        <taxon>Roseomonadaceae</taxon>
        <taxon>Muricoccus</taxon>
    </lineage>
</organism>
<evidence type="ECO:0000259" key="1">
    <source>
        <dbReference type="Pfam" id="PF18588"/>
    </source>
</evidence>
<feature type="domain" description="Polysaccharide biosynthesis enzyme WcbI" evidence="1">
    <location>
        <begin position="3"/>
        <end position="203"/>
    </location>
</feature>
<protein>
    <recommendedName>
        <fullName evidence="1">Polysaccharide biosynthesis enzyme WcbI domain-containing protein</fullName>
    </recommendedName>
</protein>
<dbReference type="RefSeq" id="WP_073135427.1">
    <property type="nucleotide sequence ID" value="NZ_FQZF01000014.1"/>
</dbReference>
<dbReference type="InterPro" id="IPR041307">
    <property type="entry name" value="WcbI"/>
</dbReference>
<keyword evidence="3" id="KW-1185">Reference proteome</keyword>
<proteinExistence type="predicted"/>
<reference evidence="2 3" key="1">
    <citation type="submission" date="2016-11" db="EMBL/GenBank/DDBJ databases">
        <authorList>
            <person name="Jaros S."/>
            <person name="Januszkiewicz K."/>
            <person name="Wedrychowicz H."/>
        </authorList>
    </citation>
    <scope>NUCLEOTIDE SEQUENCE [LARGE SCALE GENOMIC DNA]</scope>
    <source>
        <strain evidence="2 3">DSM 14916</strain>
    </source>
</reference>
<dbReference type="Pfam" id="PF18588">
    <property type="entry name" value="WcbI"/>
    <property type="match status" value="1"/>
</dbReference>
<sequence length="300" mass="33193">MRFAVIGNCQTGTFADALALYFPGAEVVRHGTGNPATAERADAIAAELRGFDRVFAHPEVNERLGPLRHKQLRETHPETVFIPTIAFNGFQPDCIYLSDSRGGLGSPLDVYHSALAAAAFTLRLDEARTAALFNAMVFSRLGYFEDHAKAAGAMVAHFRRMGIEIGDRLPLWQRHVAFMYTINHPRSVVVADMARLVLRKLGHDLPELTDASDVLGEPLSRMPVFPVYPEIGRRLGLPGHYLFRNVIRGEGPIQVMDLAGFIAASFALYRAMPERVTEAVERHPRAKPVRDTLATLLRLG</sequence>
<dbReference type="Proteomes" id="UP000184387">
    <property type="component" value="Unassembled WGS sequence"/>
</dbReference>
<evidence type="ECO:0000313" key="3">
    <source>
        <dbReference type="Proteomes" id="UP000184387"/>
    </source>
</evidence>
<dbReference type="OrthoDB" id="7170754at2"/>
<evidence type="ECO:0000313" key="2">
    <source>
        <dbReference type="EMBL" id="SHJ46649.1"/>
    </source>
</evidence>
<gene>
    <name evidence="2" type="ORF">SAMN02745194_02642</name>
</gene>
<accession>A0A1M6JIW4</accession>
<dbReference type="EMBL" id="FQZF01000014">
    <property type="protein sequence ID" value="SHJ46649.1"/>
    <property type="molecule type" value="Genomic_DNA"/>
</dbReference>
<name>A0A1M6JIW4_9PROT</name>